<organism evidence="5 6">
    <name type="scientific">Thalassiosira oceanica</name>
    <name type="common">Marine diatom</name>
    <dbReference type="NCBI Taxonomy" id="159749"/>
    <lineage>
        <taxon>Eukaryota</taxon>
        <taxon>Sar</taxon>
        <taxon>Stramenopiles</taxon>
        <taxon>Ochrophyta</taxon>
        <taxon>Bacillariophyta</taxon>
        <taxon>Coscinodiscophyceae</taxon>
        <taxon>Thalassiosirophycidae</taxon>
        <taxon>Thalassiosirales</taxon>
        <taxon>Thalassiosiraceae</taxon>
        <taxon>Thalassiosira</taxon>
    </lineage>
</organism>
<dbReference type="Proteomes" id="UP000266841">
    <property type="component" value="Unassembled WGS sequence"/>
</dbReference>
<keyword evidence="1" id="KW-0547">Nucleotide-binding</keyword>
<dbReference type="GO" id="GO:0005524">
    <property type="term" value="F:ATP binding"/>
    <property type="evidence" value="ECO:0007669"/>
    <property type="project" value="UniProtKB-KW"/>
</dbReference>
<dbReference type="eggNOG" id="KOG0730">
    <property type="taxonomic scope" value="Eukaryota"/>
</dbReference>
<sequence length="537" mass="58395">MSAEDYESDDGSSSSLSSGSSSSALEVDERVPVLDFLNRPDSSDPSFNRLTVADASIPPGGDGAHESFVMLPSAKMRQLSLAEDDFVLVNCVRTRRSTVCAVLEDPYCESDSVLTNGVVRDNLGVVVGDTVAVWLLDVAEGMSVHLETKEKTGLSPEQLAREFIVPHYLGRDEDDDADWKPVFRGDLVPIPSVNDPTKTVTFRVVKTKPSPCCLVGPGTSMHVNGGVAVRPDLTAAVMNAESPAVLVVSPAGSDLASEYGLFNPEEAEALTKRLLREMMDTVCPACRAPMPPPHHRHYLACCGAEVCGGCRRLLAENHRSLANRRAEPAPSWPCPFCRTPHATGFDQIDRLEGRMAKCNDPWSYFELGINYLRGKSGLHKDVGRAIELFNEGAMLGSVRCHETMGLAYRRGLGVEADESKAAYHLKAAADKGCVRSRKVLGEILYDDAGSDRAEQRAAMRHWTVALRMGCIESLVELDSAIGNSDDLWEGLTVECLPEEGESPREALERAHNEYCLVFHTEARKEAGIYKVKGKGGS</sequence>
<evidence type="ECO:0000259" key="4">
    <source>
        <dbReference type="SMART" id="SM01073"/>
    </source>
</evidence>
<dbReference type="InterPro" id="IPR009010">
    <property type="entry name" value="Asp_de-COase-like_dom_sf"/>
</dbReference>
<keyword evidence="2" id="KW-0067">ATP-binding</keyword>
<reference evidence="5 6" key="1">
    <citation type="journal article" date="2012" name="Genome Biol.">
        <title>Genome and low-iron response of an oceanic diatom adapted to chronic iron limitation.</title>
        <authorList>
            <person name="Lommer M."/>
            <person name="Specht M."/>
            <person name="Roy A.S."/>
            <person name="Kraemer L."/>
            <person name="Andreson R."/>
            <person name="Gutowska M.A."/>
            <person name="Wolf J."/>
            <person name="Bergner S.V."/>
            <person name="Schilhabel M.B."/>
            <person name="Klostermeier U.C."/>
            <person name="Beiko R.G."/>
            <person name="Rosenstiel P."/>
            <person name="Hippler M."/>
            <person name="Laroche J."/>
        </authorList>
    </citation>
    <scope>NUCLEOTIDE SEQUENCE [LARGE SCALE GENOMIC DNA]</scope>
    <source>
        <strain evidence="5 6">CCMP1005</strain>
    </source>
</reference>
<dbReference type="EMBL" id="AGNL01025362">
    <property type="protein sequence ID" value="EJK58386.1"/>
    <property type="molecule type" value="Genomic_DNA"/>
</dbReference>
<comment type="caution">
    <text evidence="5">The sequence shown here is derived from an EMBL/GenBank/DDBJ whole genome shotgun (WGS) entry which is preliminary data.</text>
</comment>
<feature type="compositionally biased region" description="Acidic residues" evidence="3">
    <location>
        <begin position="1"/>
        <end position="10"/>
    </location>
</feature>
<accession>K0SBS5</accession>
<dbReference type="InterPro" id="IPR006597">
    <property type="entry name" value="Sel1-like"/>
</dbReference>
<keyword evidence="6" id="KW-1185">Reference proteome</keyword>
<dbReference type="AlphaFoldDB" id="K0SBS5"/>
<dbReference type="Pfam" id="PF08238">
    <property type="entry name" value="Sel1"/>
    <property type="match status" value="2"/>
</dbReference>
<dbReference type="SUPFAM" id="SSF81901">
    <property type="entry name" value="HCP-like"/>
    <property type="match status" value="1"/>
</dbReference>
<dbReference type="Gene3D" id="3.10.330.10">
    <property type="match status" value="1"/>
</dbReference>
<evidence type="ECO:0000256" key="2">
    <source>
        <dbReference type="ARBA" id="ARBA00022840"/>
    </source>
</evidence>
<dbReference type="SUPFAM" id="SSF54585">
    <property type="entry name" value="Cdc48 domain 2-like"/>
    <property type="match status" value="1"/>
</dbReference>
<evidence type="ECO:0000313" key="5">
    <source>
        <dbReference type="EMBL" id="EJK58386.1"/>
    </source>
</evidence>
<feature type="compositionally biased region" description="Low complexity" evidence="3">
    <location>
        <begin position="11"/>
        <end position="25"/>
    </location>
</feature>
<dbReference type="InterPro" id="IPR003338">
    <property type="entry name" value="CDC4_N-term_subdom"/>
</dbReference>
<dbReference type="InterPro" id="IPR011990">
    <property type="entry name" value="TPR-like_helical_dom_sf"/>
</dbReference>
<feature type="region of interest" description="Disordered" evidence="3">
    <location>
        <begin position="1"/>
        <end position="26"/>
    </location>
</feature>
<dbReference type="OrthoDB" id="200229at2759"/>
<dbReference type="Gene3D" id="2.40.40.20">
    <property type="match status" value="1"/>
</dbReference>
<name>K0SBS5_THAOC</name>
<dbReference type="SMART" id="SM00671">
    <property type="entry name" value="SEL1"/>
    <property type="match status" value="2"/>
</dbReference>
<protein>
    <recommendedName>
        <fullName evidence="4">CDC48 N-terminal subdomain domain-containing protein</fullName>
    </recommendedName>
</protein>
<gene>
    <name evidence="5" type="ORF">THAOC_21492</name>
</gene>
<dbReference type="Gene3D" id="1.25.40.10">
    <property type="entry name" value="Tetratricopeptide repeat domain"/>
    <property type="match status" value="1"/>
</dbReference>
<evidence type="ECO:0000256" key="1">
    <source>
        <dbReference type="ARBA" id="ARBA00022741"/>
    </source>
</evidence>
<evidence type="ECO:0000256" key="3">
    <source>
        <dbReference type="SAM" id="MobiDB-lite"/>
    </source>
</evidence>
<evidence type="ECO:0000313" key="6">
    <source>
        <dbReference type="Proteomes" id="UP000266841"/>
    </source>
</evidence>
<dbReference type="SMART" id="SM01073">
    <property type="entry name" value="CDC48_N"/>
    <property type="match status" value="1"/>
</dbReference>
<dbReference type="SUPFAM" id="SSF50692">
    <property type="entry name" value="ADC-like"/>
    <property type="match status" value="1"/>
</dbReference>
<feature type="domain" description="CDC48 N-terminal subdomain" evidence="4">
    <location>
        <begin position="49"/>
        <end position="138"/>
    </location>
</feature>
<dbReference type="InterPro" id="IPR029067">
    <property type="entry name" value="CDC48_domain_2-like_sf"/>
</dbReference>
<proteinExistence type="predicted"/>